<evidence type="ECO:0000256" key="1">
    <source>
        <dbReference type="ARBA" id="ARBA00007090"/>
    </source>
</evidence>
<dbReference type="InterPro" id="IPR012338">
    <property type="entry name" value="Beta-lactam/transpept-like"/>
</dbReference>
<keyword evidence="19" id="KW-1185">Reference proteome</keyword>
<evidence type="ECO:0000259" key="17">
    <source>
        <dbReference type="Pfam" id="PF00912"/>
    </source>
</evidence>
<dbReference type="Gene3D" id="1.10.3810.10">
    <property type="entry name" value="Biosynthetic peptidoglycan transglycosylase-like"/>
    <property type="match status" value="1"/>
</dbReference>
<feature type="compositionally biased region" description="Basic and acidic residues" evidence="14">
    <location>
        <begin position="681"/>
        <end position="690"/>
    </location>
</feature>
<dbReference type="SUPFAM" id="SSF56601">
    <property type="entry name" value="beta-lactamase/transpeptidase-like"/>
    <property type="match status" value="1"/>
</dbReference>
<evidence type="ECO:0000256" key="7">
    <source>
        <dbReference type="ARBA" id="ARBA00022801"/>
    </source>
</evidence>
<keyword evidence="10" id="KW-0511">Multifunctional enzyme</keyword>
<keyword evidence="11" id="KW-0961">Cell wall biogenesis/degradation</keyword>
<dbReference type="InterPro" id="IPR001460">
    <property type="entry name" value="PCN-bd_Tpept"/>
</dbReference>
<evidence type="ECO:0000256" key="3">
    <source>
        <dbReference type="ARBA" id="ARBA00022645"/>
    </source>
</evidence>
<dbReference type="PANTHER" id="PTHR32282">
    <property type="entry name" value="BINDING PROTEIN TRANSPEPTIDASE, PUTATIVE-RELATED"/>
    <property type="match status" value="1"/>
</dbReference>
<evidence type="ECO:0000256" key="14">
    <source>
        <dbReference type="SAM" id="MobiDB-lite"/>
    </source>
</evidence>
<dbReference type="NCBIfam" id="TIGR02074">
    <property type="entry name" value="PBP_1a_fam"/>
    <property type="match status" value="1"/>
</dbReference>
<dbReference type="InterPro" id="IPR023346">
    <property type="entry name" value="Lysozyme-like_dom_sf"/>
</dbReference>
<dbReference type="GO" id="GO:0008955">
    <property type="term" value="F:peptidoglycan glycosyltransferase activity"/>
    <property type="evidence" value="ECO:0007669"/>
    <property type="project" value="UniProtKB-EC"/>
</dbReference>
<dbReference type="GO" id="GO:0030288">
    <property type="term" value="C:outer membrane-bounded periplasmic space"/>
    <property type="evidence" value="ECO:0007669"/>
    <property type="project" value="TreeGrafter"/>
</dbReference>
<feature type="region of interest" description="Disordered" evidence="14">
    <location>
        <begin position="667"/>
        <end position="690"/>
    </location>
</feature>
<dbReference type="GO" id="GO:0006508">
    <property type="term" value="P:proteolysis"/>
    <property type="evidence" value="ECO:0007669"/>
    <property type="project" value="UniProtKB-KW"/>
</dbReference>
<protein>
    <submittedName>
        <fullName evidence="18">Primosomal protein</fullName>
    </submittedName>
</protein>
<dbReference type="AlphaFoldDB" id="A0A366XU33"/>
<dbReference type="GO" id="GO:0008658">
    <property type="term" value="F:penicillin binding"/>
    <property type="evidence" value="ECO:0007669"/>
    <property type="project" value="InterPro"/>
</dbReference>
<keyword evidence="4" id="KW-0645">Protease</keyword>
<dbReference type="GO" id="GO:0009252">
    <property type="term" value="P:peptidoglycan biosynthetic process"/>
    <property type="evidence" value="ECO:0007669"/>
    <property type="project" value="UniProtKB-KW"/>
</dbReference>
<evidence type="ECO:0000313" key="18">
    <source>
        <dbReference type="EMBL" id="RBW67481.1"/>
    </source>
</evidence>
<dbReference type="Gene3D" id="3.40.710.10">
    <property type="entry name" value="DD-peptidase/beta-lactamase superfamily"/>
    <property type="match status" value="1"/>
</dbReference>
<dbReference type="InterPro" id="IPR001264">
    <property type="entry name" value="Glyco_trans_51"/>
</dbReference>
<evidence type="ECO:0000256" key="4">
    <source>
        <dbReference type="ARBA" id="ARBA00022670"/>
    </source>
</evidence>
<comment type="catalytic activity">
    <reaction evidence="13">
        <text>[GlcNAc-(1-&gt;4)-Mur2Ac(oyl-L-Ala-gamma-D-Glu-L-Lys-D-Ala-D-Ala)](n)-di-trans,octa-cis-undecaprenyl diphosphate + beta-D-GlcNAc-(1-&gt;4)-Mur2Ac(oyl-L-Ala-gamma-D-Glu-L-Lys-D-Ala-D-Ala)-di-trans,octa-cis-undecaprenyl diphosphate = [GlcNAc-(1-&gt;4)-Mur2Ac(oyl-L-Ala-gamma-D-Glu-L-Lys-D-Ala-D-Ala)](n+1)-di-trans,octa-cis-undecaprenyl diphosphate + di-trans,octa-cis-undecaprenyl diphosphate + H(+)</text>
        <dbReference type="Rhea" id="RHEA:23708"/>
        <dbReference type="Rhea" id="RHEA-COMP:9602"/>
        <dbReference type="Rhea" id="RHEA-COMP:9603"/>
        <dbReference type="ChEBI" id="CHEBI:15378"/>
        <dbReference type="ChEBI" id="CHEBI:58405"/>
        <dbReference type="ChEBI" id="CHEBI:60033"/>
        <dbReference type="ChEBI" id="CHEBI:78435"/>
        <dbReference type="EC" id="2.4.99.28"/>
    </reaction>
</comment>
<dbReference type="RefSeq" id="WP_113808318.1">
    <property type="nucleotide sequence ID" value="NZ_QOCW01000036.1"/>
</dbReference>
<feature type="transmembrane region" description="Helical" evidence="15">
    <location>
        <begin position="27"/>
        <end position="51"/>
    </location>
</feature>
<evidence type="ECO:0000256" key="13">
    <source>
        <dbReference type="ARBA" id="ARBA00049902"/>
    </source>
</evidence>
<comment type="caution">
    <text evidence="18">The sequence shown here is derived from an EMBL/GenBank/DDBJ whole genome shotgun (WGS) entry which is preliminary data.</text>
</comment>
<dbReference type="Proteomes" id="UP000253314">
    <property type="component" value="Unassembled WGS sequence"/>
</dbReference>
<evidence type="ECO:0000256" key="9">
    <source>
        <dbReference type="ARBA" id="ARBA00022984"/>
    </source>
</evidence>
<comment type="similarity">
    <text evidence="2">In the N-terminal section; belongs to the glycosyltransferase 51 family.</text>
</comment>
<keyword evidence="5" id="KW-0328">Glycosyltransferase</keyword>
<comment type="catalytic activity">
    <reaction evidence="12">
        <text>Preferential cleavage: (Ac)2-L-Lys-D-Ala-|-D-Ala. Also transpeptidation of peptidyl-alanyl moieties that are N-acyl substituents of D-alanine.</text>
        <dbReference type="EC" id="3.4.16.4"/>
    </reaction>
</comment>
<dbReference type="GO" id="GO:0009002">
    <property type="term" value="F:serine-type D-Ala-D-Ala carboxypeptidase activity"/>
    <property type="evidence" value="ECO:0007669"/>
    <property type="project" value="UniProtKB-EC"/>
</dbReference>
<evidence type="ECO:0000256" key="6">
    <source>
        <dbReference type="ARBA" id="ARBA00022679"/>
    </source>
</evidence>
<keyword evidence="9" id="KW-0573">Peptidoglycan synthesis</keyword>
<dbReference type="GO" id="GO:0008360">
    <property type="term" value="P:regulation of cell shape"/>
    <property type="evidence" value="ECO:0007669"/>
    <property type="project" value="UniProtKB-KW"/>
</dbReference>
<dbReference type="InterPro" id="IPR050396">
    <property type="entry name" value="Glycosyltr_51/Transpeptidase"/>
</dbReference>
<evidence type="ECO:0000256" key="2">
    <source>
        <dbReference type="ARBA" id="ARBA00007739"/>
    </source>
</evidence>
<sequence>MTSKQSSQSENVRENDKKEKIKKLFRLSVGISFILFLVIVLAGAITIFAFIHDAPKFDPKLLHQKNSSIVYDQNGNGVGYLTEGINRQYVKIDDIPKSVQAAFINTEDERFYTHLGIDVKRIVGAVIANFKNGFGAEGASTITQQLVKNSFLSSEKSLKRKVQEVFLAMQIERSYSKQQILEMYLNTIYFGERAYGVGTAADVYFNKTLDELTVSEIALLAGLPQRPSGYNPYEYPEAAKERRNTVLRLMREHHHITKEEEQAARTVRIEEMLGDREREKGLYPAFMKRVVQELSEKGIEKSVIYNGSLKVYTSLNSDAQKYLEYMLSSESFIAGMDEKLRSGVILLNTKTGNIEAVANRNLENEGEGVNYAVNISRQPGSTIKPILDYGPGIEYNQWSTFKRFKDEPLEIDGKNIQNWDGQYHGEISMREALTWSYNIPAVKAYQEIGEEKAKEFAGNLGISLDDLFPSYAIGGFKHGVSPLQLAGAYAAFANNGIYHQPHAVQKIVFADGREVDFTAKSVQAMQDSTAYMVTDMLKDVVKQGTGQEANILGLPLAGKTGTTNLPAHIQGEGTSDAWFVGYTPRYTAAVWSGYDKTTEETYIHEEDDDVSKLIFKKLMIYMSQRENAPIEEFVQPHSVVELPVDRSTGRYTNSAASNARVAMELFVKGTEPEGTPVSKLQPEKEEKKEN</sequence>
<keyword evidence="7" id="KW-0378">Hydrolase</keyword>
<dbReference type="InterPro" id="IPR036950">
    <property type="entry name" value="PBP_transglycosylase"/>
</dbReference>
<keyword evidence="8" id="KW-0133">Cell shape</keyword>
<feature type="domain" description="Penicillin-binding protein transpeptidase" evidence="16">
    <location>
        <begin position="344"/>
        <end position="619"/>
    </location>
</feature>
<evidence type="ECO:0000313" key="19">
    <source>
        <dbReference type="Proteomes" id="UP000253314"/>
    </source>
</evidence>
<keyword evidence="15" id="KW-0472">Membrane</keyword>
<feature type="domain" description="Glycosyl transferase family 51" evidence="17">
    <location>
        <begin position="81"/>
        <end position="250"/>
    </location>
</feature>
<dbReference type="SUPFAM" id="SSF53955">
    <property type="entry name" value="Lysozyme-like"/>
    <property type="match status" value="1"/>
</dbReference>
<gene>
    <name evidence="18" type="ORF">DS031_22005</name>
</gene>
<evidence type="ECO:0000259" key="16">
    <source>
        <dbReference type="Pfam" id="PF00905"/>
    </source>
</evidence>
<keyword evidence="6" id="KW-0808">Transferase</keyword>
<evidence type="ECO:0000256" key="11">
    <source>
        <dbReference type="ARBA" id="ARBA00023316"/>
    </source>
</evidence>
<dbReference type="Pfam" id="PF00912">
    <property type="entry name" value="Transgly"/>
    <property type="match status" value="1"/>
</dbReference>
<name>A0A366XU33_9BACI</name>
<dbReference type="EMBL" id="QOCW01000036">
    <property type="protein sequence ID" value="RBW67481.1"/>
    <property type="molecule type" value="Genomic_DNA"/>
</dbReference>
<proteinExistence type="inferred from homology"/>
<keyword evidence="15" id="KW-0812">Transmembrane</keyword>
<comment type="similarity">
    <text evidence="1">In the C-terminal section; belongs to the transpeptidase family.</text>
</comment>
<evidence type="ECO:0000256" key="8">
    <source>
        <dbReference type="ARBA" id="ARBA00022960"/>
    </source>
</evidence>
<evidence type="ECO:0000256" key="15">
    <source>
        <dbReference type="SAM" id="Phobius"/>
    </source>
</evidence>
<reference evidence="18 19" key="1">
    <citation type="submission" date="2018-07" db="EMBL/GenBank/DDBJ databases">
        <title>Lottiidibacillus patelloidae gen. nov., sp. nov., isolated from the intestinal tract of a marine limpet and the reclassification of B. taeanensis BH030017T, B. algicola KMM 3737T and B. hwajinpoensis SW-72T as genus Lottiidibacillus.</title>
        <authorList>
            <person name="Liu R."/>
            <person name="Huang Z."/>
        </authorList>
    </citation>
    <scope>NUCLEOTIDE SEQUENCE [LARGE SCALE GENOMIC DNA]</scope>
    <source>
        <strain evidence="18 19">BH030017</strain>
    </source>
</reference>
<dbReference type="FunFam" id="1.10.3810.10:FF:000001">
    <property type="entry name" value="Penicillin-binding protein 1A"/>
    <property type="match status" value="1"/>
</dbReference>
<dbReference type="Pfam" id="PF00905">
    <property type="entry name" value="Transpeptidase"/>
    <property type="match status" value="1"/>
</dbReference>
<keyword evidence="15" id="KW-1133">Transmembrane helix</keyword>
<accession>A0A366XU33</accession>
<organism evidence="18 19">
    <name type="scientific">Bacillus taeanensis</name>
    <dbReference type="NCBI Taxonomy" id="273032"/>
    <lineage>
        <taxon>Bacteria</taxon>
        <taxon>Bacillati</taxon>
        <taxon>Bacillota</taxon>
        <taxon>Bacilli</taxon>
        <taxon>Bacillales</taxon>
        <taxon>Bacillaceae</taxon>
        <taxon>Bacillus</taxon>
    </lineage>
</organism>
<evidence type="ECO:0000256" key="12">
    <source>
        <dbReference type="ARBA" id="ARBA00034000"/>
    </source>
</evidence>
<evidence type="ECO:0000256" key="5">
    <source>
        <dbReference type="ARBA" id="ARBA00022676"/>
    </source>
</evidence>
<dbReference type="GO" id="GO:0071555">
    <property type="term" value="P:cell wall organization"/>
    <property type="evidence" value="ECO:0007669"/>
    <property type="project" value="UniProtKB-KW"/>
</dbReference>
<dbReference type="PANTHER" id="PTHR32282:SF29">
    <property type="entry name" value="PENICILLIN-BINDING PROTEIN 1A"/>
    <property type="match status" value="1"/>
</dbReference>
<evidence type="ECO:0000256" key="10">
    <source>
        <dbReference type="ARBA" id="ARBA00023268"/>
    </source>
</evidence>
<keyword evidence="3" id="KW-0121">Carboxypeptidase</keyword>
<dbReference type="OrthoDB" id="9766909at2"/>